<comment type="subcellular location">
    <subcellularLocation>
        <location evidence="1">Cytoplasm</location>
    </subcellularLocation>
</comment>
<evidence type="ECO:0000256" key="1">
    <source>
        <dbReference type="ARBA" id="ARBA00004496"/>
    </source>
</evidence>
<evidence type="ECO:0000256" key="3">
    <source>
        <dbReference type="ARBA" id="ARBA00023157"/>
    </source>
</evidence>
<proteinExistence type="inferred from homology"/>
<dbReference type="GO" id="GO:0005758">
    <property type="term" value="C:mitochondrial intermembrane space"/>
    <property type="evidence" value="ECO:0007669"/>
    <property type="project" value="TreeGrafter"/>
</dbReference>
<dbReference type="PANTHER" id="PTHR21107:SF2">
    <property type="entry name" value="CYTOCHROME C OXIDASE ASSEMBLY PROTEIN COX19"/>
    <property type="match status" value="1"/>
</dbReference>
<feature type="region of interest" description="Disordered" evidence="6">
    <location>
        <begin position="1"/>
        <end position="22"/>
    </location>
</feature>
<sequence>MSFGGPMNSSFNPIPPDRGSFPLDHDGDCKDYMLRYMECIKGTSEHSKCRELSKAYLECRMKNGLMDKTDFKQLGFIDDNVSKGDSGTKEPKAR</sequence>
<evidence type="ECO:0000313" key="8">
    <source>
        <dbReference type="EMBL" id="OMJ29043.1"/>
    </source>
</evidence>
<evidence type="ECO:0000259" key="7">
    <source>
        <dbReference type="Pfam" id="PF06747"/>
    </source>
</evidence>
<dbReference type="PANTHER" id="PTHR21107">
    <property type="entry name" value="CYTOCHROME C OXIDASE ASSEMBLY PROTEIN COX19"/>
    <property type="match status" value="1"/>
</dbReference>
<dbReference type="GO" id="GO:0033617">
    <property type="term" value="P:mitochondrial respiratory chain complex IV assembly"/>
    <property type="evidence" value="ECO:0007669"/>
    <property type="project" value="TreeGrafter"/>
</dbReference>
<evidence type="ECO:0000256" key="2">
    <source>
        <dbReference type="ARBA" id="ARBA00022490"/>
    </source>
</evidence>
<protein>
    <submittedName>
        <fullName evidence="8">Cytochrome c oxidase assembly protein COX19</fullName>
    </submittedName>
</protein>
<dbReference type="InterPro" id="IPR051383">
    <property type="entry name" value="COX19"/>
</dbReference>
<comment type="similarity">
    <text evidence="5">Belongs to the COX19 family.</text>
</comment>
<evidence type="ECO:0000256" key="4">
    <source>
        <dbReference type="ARBA" id="ARBA00037279"/>
    </source>
</evidence>
<dbReference type="OrthoDB" id="268594at2759"/>
<name>A0A1R1YQ73_9FUNG</name>
<evidence type="ECO:0000256" key="6">
    <source>
        <dbReference type="SAM" id="MobiDB-lite"/>
    </source>
</evidence>
<evidence type="ECO:0000256" key="5">
    <source>
        <dbReference type="ARBA" id="ARBA00038223"/>
    </source>
</evidence>
<dbReference type="AlphaFoldDB" id="A0A1R1YQ73"/>
<keyword evidence="3" id="KW-1015">Disulfide bond</keyword>
<organism evidence="8 9">
    <name type="scientific">Smittium culicis</name>
    <dbReference type="NCBI Taxonomy" id="133412"/>
    <lineage>
        <taxon>Eukaryota</taxon>
        <taxon>Fungi</taxon>
        <taxon>Fungi incertae sedis</taxon>
        <taxon>Zoopagomycota</taxon>
        <taxon>Kickxellomycotina</taxon>
        <taxon>Harpellomycetes</taxon>
        <taxon>Harpellales</taxon>
        <taxon>Legeriomycetaceae</taxon>
        <taxon>Smittium</taxon>
    </lineage>
</organism>
<keyword evidence="9" id="KW-1185">Reference proteome</keyword>
<dbReference type="PROSITE" id="PS51808">
    <property type="entry name" value="CHCH"/>
    <property type="match status" value="1"/>
</dbReference>
<dbReference type="InterPro" id="IPR010625">
    <property type="entry name" value="CHCH"/>
</dbReference>
<gene>
    <name evidence="8" type="ORF">AYI69_g1464</name>
</gene>
<accession>A0A1R1YQ73</accession>
<comment type="function">
    <text evidence="4">Required for the assembly of mitochondrial cytochrome c oxidase.</text>
</comment>
<dbReference type="Proteomes" id="UP000187429">
    <property type="component" value="Unassembled WGS sequence"/>
</dbReference>
<evidence type="ECO:0000313" key="9">
    <source>
        <dbReference type="Proteomes" id="UP000187429"/>
    </source>
</evidence>
<dbReference type="EMBL" id="LSSM01000399">
    <property type="protein sequence ID" value="OMJ29043.1"/>
    <property type="molecule type" value="Genomic_DNA"/>
</dbReference>
<feature type="domain" description="CHCH" evidence="7">
    <location>
        <begin position="29"/>
        <end position="62"/>
    </location>
</feature>
<comment type="caution">
    <text evidence="8">The sequence shown here is derived from an EMBL/GenBank/DDBJ whole genome shotgun (WGS) entry which is preliminary data.</text>
</comment>
<keyword evidence="2" id="KW-0963">Cytoplasm</keyword>
<reference evidence="9" key="1">
    <citation type="submission" date="2017-01" db="EMBL/GenBank/DDBJ databases">
        <authorList>
            <person name="Wang Y."/>
            <person name="White M."/>
            <person name="Kvist S."/>
            <person name="Moncalvo J.-M."/>
        </authorList>
    </citation>
    <scope>NUCLEOTIDE SEQUENCE [LARGE SCALE GENOMIC DNA]</scope>
    <source>
        <strain evidence="9">ID-206-W2</strain>
    </source>
</reference>
<dbReference type="Pfam" id="PF06747">
    <property type="entry name" value="CHCH"/>
    <property type="match status" value="1"/>
</dbReference>